<dbReference type="OrthoDB" id="9810441at2"/>
<dbReference type="Proteomes" id="UP000320216">
    <property type="component" value="Chromosome"/>
</dbReference>
<dbReference type="RefSeq" id="WP_146317889.1">
    <property type="nucleotide sequence ID" value="NZ_CP042305.1"/>
</dbReference>
<accession>A0A5B8M193</accession>
<dbReference type="EMBL" id="CP042305">
    <property type="protein sequence ID" value="QDZ13704.1"/>
    <property type="molecule type" value="Genomic_DNA"/>
</dbReference>
<proteinExistence type="predicted"/>
<protein>
    <submittedName>
        <fullName evidence="1">Ester cyclase</fullName>
    </submittedName>
</protein>
<dbReference type="AlphaFoldDB" id="A0A5B8M193"/>
<dbReference type="InterPro" id="IPR009959">
    <property type="entry name" value="Cyclase_SnoaL-like"/>
</dbReference>
<dbReference type="GO" id="GO:0030638">
    <property type="term" value="P:polyketide metabolic process"/>
    <property type="evidence" value="ECO:0007669"/>
    <property type="project" value="InterPro"/>
</dbReference>
<dbReference type="InterPro" id="IPR032710">
    <property type="entry name" value="NTF2-like_dom_sf"/>
</dbReference>
<dbReference type="Gene3D" id="3.10.450.50">
    <property type="match status" value="1"/>
</dbReference>
<dbReference type="PANTHER" id="PTHR38436:SF1">
    <property type="entry name" value="ESTER CYCLASE"/>
    <property type="match status" value="1"/>
</dbReference>
<keyword evidence="2" id="KW-1185">Reference proteome</keyword>
<dbReference type="Pfam" id="PF07366">
    <property type="entry name" value="SnoaL"/>
    <property type="match status" value="1"/>
</dbReference>
<dbReference type="SUPFAM" id="SSF54427">
    <property type="entry name" value="NTF2-like"/>
    <property type="match status" value="1"/>
</dbReference>
<name>A0A5B8M193_9MICO</name>
<gene>
    <name evidence="1" type="ORF">FPZ11_01860</name>
</gene>
<sequence>MAKEAQRRFLESFLRTYEAGDFERMWEFYSPDCDYAVLDRFGLEKTTERYQKFMRDFLAAFPDLHHTIEKVVVDDDELWALYTVAGTHLGSLRGMEPTGRQVRYAIVGMYTVHDQLITRADFVSDDLRMMRQLGYA</sequence>
<evidence type="ECO:0000313" key="1">
    <source>
        <dbReference type="EMBL" id="QDZ13704.1"/>
    </source>
</evidence>
<dbReference type="KEGG" id="huw:FPZ11_01860"/>
<reference evidence="1 2" key="1">
    <citation type="submission" date="2019-07" db="EMBL/GenBank/DDBJ databases">
        <title>Full genome sequence of Humibacter sp. WJ7-1.</title>
        <authorList>
            <person name="Im W.-T."/>
        </authorList>
    </citation>
    <scope>NUCLEOTIDE SEQUENCE [LARGE SCALE GENOMIC DNA]</scope>
    <source>
        <strain evidence="1 2">WJ7-1</strain>
    </source>
</reference>
<dbReference type="PANTHER" id="PTHR38436">
    <property type="entry name" value="POLYKETIDE CYCLASE SNOAL-LIKE DOMAIN"/>
    <property type="match status" value="1"/>
</dbReference>
<organism evidence="1 2">
    <name type="scientific">Humibacter ginsenosidimutans</name>
    <dbReference type="NCBI Taxonomy" id="2599293"/>
    <lineage>
        <taxon>Bacteria</taxon>
        <taxon>Bacillati</taxon>
        <taxon>Actinomycetota</taxon>
        <taxon>Actinomycetes</taxon>
        <taxon>Micrococcales</taxon>
        <taxon>Microbacteriaceae</taxon>
        <taxon>Humibacter</taxon>
    </lineage>
</organism>
<evidence type="ECO:0000313" key="2">
    <source>
        <dbReference type="Proteomes" id="UP000320216"/>
    </source>
</evidence>